<proteinExistence type="predicted"/>
<gene>
    <name evidence="1" type="ORF">LAZ67_12003452</name>
</gene>
<reference evidence="1 2" key="1">
    <citation type="submission" date="2022-01" db="EMBL/GenBank/DDBJ databases">
        <title>A chromosomal length assembly of Cordylochernes scorpioides.</title>
        <authorList>
            <person name="Zeh D."/>
            <person name="Zeh J."/>
        </authorList>
    </citation>
    <scope>NUCLEOTIDE SEQUENCE [LARGE SCALE GENOMIC DNA]</scope>
    <source>
        <strain evidence="1">IN4F17</strain>
        <tissue evidence="1">Whole Body</tissue>
    </source>
</reference>
<organism evidence="1 2">
    <name type="scientific">Cordylochernes scorpioides</name>
    <dbReference type="NCBI Taxonomy" id="51811"/>
    <lineage>
        <taxon>Eukaryota</taxon>
        <taxon>Metazoa</taxon>
        <taxon>Ecdysozoa</taxon>
        <taxon>Arthropoda</taxon>
        <taxon>Chelicerata</taxon>
        <taxon>Arachnida</taxon>
        <taxon>Pseudoscorpiones</taxon>
        <taxon>Cheliferoidea</taxon>
        <taxon>Chernetidae</taxon>
        <taxon>Cordylochernes</taxon>
    </lineage>
</organism>
<sequence length="116" mass="13472">MQDLIPRHRHWLKFRDRGWTLMPHPAYSPDLVPSDFYLFGTKESQKASAVAGRKPKLKLQRIYARLALNTHFLISQEASETKTFMVASATVCNTLMRTNSPKHVHVWLFLTYQENG</sequence>
<protein>
    <recommendedName>
        <fullName evidence="3">Mariner Mos1 transposase</fullName>
    </recommendedName>
</protein>
<dbReference type="Gene3D" id="3.30.420.10">
    <property type="entry name" value="Ribonuclease H-like superfamily/Ribonuclease H"/>
    <property type="match status" value="1"/>
</dbReference>
<evidence type="ECO:0000313" key="1">
    <source>
        <dbReference type="EMBL" id="UYV75309.1"/>
    </source>
</evidence>
<dbReference type="Proteomes" id="UP001235939">
    <property type="component" value="Chromosome 12"/>
</dbReference>
<evidence type="ECO:0008006" key="3">
    <source>
        <dbReference type="Google" id="ProtNLM"/>
    </source>
</evidence>
<name>A0ABY6L372_9ARAC</name>
<dbReference type="InterPro" id="IPR036397">
    <property type="entry name" value="RNaseH_sf"/>
</dbReference>
<evidence type="ECO:0000313" key="2">
    <source>
        <dbReference type="Proteomes" id="UP001235939"/>
    </source>
</evidence>
<accession>A0ABY6L372</accession>
<keyword evidence="2" id="KW-1185">Reference proteome</keyword>
<dbReference type="EMBL" id="CP092874">
    <property type="protein sequence ID" value="UYV75309.1"/>
    <property type="molecule type" value="Genomic_DNA"/>
</dbReference>